<name>A0AAW0FR94_9APHY</name>
<keyword evidence="2" id="KW-1185">Reference proteome</keyword>
<evidence type="ECO:0000313" key="2">
    <source>
        <dbReference type="Proteomes" id="UP001385951"/>
    </source>
</evidence>
<reference evidence="1 2" key="1">
    <citation type="submission" date="2022-09" db="EMBL/GenBank/DDBJ databases">
        <authorList>
            <person name="Palmer J.M."/>
        </authorList>
    </citation>
    <scope>NUCLEOTIDE SEQUENCE [LARGE SCALE GENOMIC DNA]</scope>
    <source>
        <strain evidence="1 2">DSM 7382</strain>
    </source>
</reference>
<proteinExistence type="predicted"/>
<dbReference type="AlphaFoldDB" id="A0AAW0FR94"/>
<dbReference type="EMBL" id="JASBNA010000053">
    <property type="protein sequence ID" value="KAK7680028.1"/>
    <property type="molecule type" value="Genomic_DNA"/>
</dbReference>
<comment type="caution">
    <text evidence="1">The sequence shown here is derived from an EMBL/GenBank/DDBJ whole genome shotgun (WGS) entry which is preliminary data.</text>
</comment>
<gene>
    <name evidence="1" type="ORF">QCA50_016974</name>
</gene>
<organism evidence="1 2">
    <name type="scientific">Cerrena zonata</name>
    <dbReference type="NCBI Taxonomy" id="2478898"/>
    <lineage>
        <taxon>Eukaryota</taxon>
        <taxon>Fungi</taxon>
        <taxon>Dikarya</taxon>
        <taxon>Basidiomycota</taxon>
        <taxon>Agaricomycotina</taxon>
        <taxon>Agaricomycetes</taxon>
        <taxon>Polyporales</taxon>
        <taxon>Cerrenaceae</taxon>
        <taxon>Cerrena</taxon>
    </lineage>
</organism>
<accession>A0AAW0FR94</accession>
<evidence type="ECO:0000313" key="1">
    <source>
        <dbReference type="EMBL" id="KAK7680028.1"/>
    </source>
</evidence>
<dbReference type="Proteomes" id="UP001385951">
    <property type="component" value="Unassembled WGS sequence"/>
</dbReference>
<sequence>MAEYIFLRPVYFTDMCIMFGRRPTDLSYTFVLQALSACGVGISETTSGHMLRYPVDGQDVTIALHRDHHKAETIPRLTVIKIRNSMRRRWGWSRDTFRVVGDEDNGDD</sequence>
<evidence type="ECO:0008006" key="3">
    <source>
        <dbReference type="Google" id="ProtNLM"/>
    </source>
</evidence>
<protein>
    <recommendedName>
        <fullName evidence="3">Type II toxin-antitoxin system HicA family toxin</fullName>
    </recommendedName>
</protein>